<sequence length="308" mass="34272">MRLGLRSFALFLILLLGLSACPAQTSDKSSKASEQIQSKALKDLNLYGQDLLEKTPVYLGPQAKNPALRLAGNRLSCISCHLNGGKDSKAMGFMGISQRYPRYRALENRKITLRERINSCFERSLNAKPLADESRELKALESYIRQISQSTAPTETLAELQLPPLKLLTRAAHPKAGEKLYQYHCSACHGKSGEGQLKNNATPDQGYVFPPLWGQDSYGQGSNLNRLTLAARYIKANMPLGRPLLSAEEAYDIAAFINSHERPQLKQAEKDFPDRSKKPADVPYPPFADQQSSERHRFGPFTDLKAPL</sequence>
<dbReference type="PROSITE" id="PS51007">
    <property type="entry name" value="CYTC"/>
    <property type="match status" value="1"/>
</dbReference>
<feature type="compositionally biased region" description="Basic and acidic residues" evidence="5">
    <location>
        <begin position="262"/>
        <end position="280"/>
    </location>
</feature>
<evidence type="ECO:0000256" key="2">
    <source>
        <dbReference type="ARBA" id="ARBA00022723"/>
    </source>
</evidence>
<evidence type="ECO:0000256" key="6">
    <source>
        <dbReference type="SAM" id="SignalP"/>
    </source>
</evidence>
<dbReference type="Pfam" id="PF21342">
    <property type="entry name" value="SoxA-TsdA_cyt-c"/>
    <property type="match status" value="1"/>
</dbReference>
<gene>
    <name evidence="8" type="ORF">COW36_15120</name>
</gene>
<keyword evidence="3 4" id="KW-0408">Iron</keyword>
<dbReference type="InterPro" id="IPR051459">
    <property type="entry name" value="Cytochrome_c-type_DH"/>
</dbReference>
<protein>
    <submittedName>
        <fullName evidence="8">Cytochrome C oxidase Cbb3</fullName>
    </submittedName>
</protein>
<dbReference type="InterPro" id="IPR036909">
    <property type="entry name" value="Cyt_c-like_dom_sf"/>
</dbReference>
<dbReference type="GO" id="GO:0020037">
    <property type="term" value="F:heme binding"/>
    <property type="evidence" value="ECO:0007669"/>
    <property type="project" value="InterPro"/>
</dbReference>
<dbReference type="PROSITE" id="PS51257">
    <property type="entry name" value="PROKAR_LIPOPROTEIN"/>
    <property type="match status" value="1"/>
</dbReference>
<dbReference type="GO" id="GO:0046872">
    <property type="term" value="F:metal ion binding"/>
    <property type="evidence" value="ECO:0007669"/>
    <property type="project" value="UniProtKB-KW"/>
</dbReference>
<comment type="caution">
    <text evidence="8">The sequence shown here is derived from an EMBL/GenBank/DDBJ whole genome shotgun (WGS) entry which is preliminary data.</text>
</comment>
<dbReference type="SUPFAM" id="SSF46626">
    <property type="entry name" value="Cytochrome c"/>
    <property type="match status" value="2"/>
</dbReference>
<dbReference type="Gene3D" id="1.10.760.10">
    <property type="entry name" value="Cytochrome c-like domain"/>
    <property type="match status" value="2"/>
</dbReference>
<dbReference type="Proteomes" id="UP000231019">
    <property type="component" value="Unassembled WGS sequence"/>
</dbReference>
<keyword evidence="2 4" id="KW-0479">Metal-binding</keyword>
<keyword evidence="1 4" id="KW-0349">Heme</keyword>
<keyword evidence="6" id="KW-0732">Signal</keyword>
<evidence type="ECO:0000256" key="5">
    <source>
        <dbReference type="SAM" id="MobiDB-lite"/>
    </source>
</evidence>
<dbReference type="GO" id="GO:0009055">
    <property type="term" value="F:electron transfer activity"/>
    <property type="evidence" value="ECO:0007669"/>
    <property type="project" value="InterPro"/>
</dbReference>
<reference evidence="8 9" key="1">
    <citation type="submission" date="2017-09" db="EMBL/GenBank/DDBJ databases">
        <title>Depth-based differentiation of microbial function through sediment-hosted aquifers and enrichment of novel symbionts in the deep terrestrial subsurface.</title>
        <authorList>
            <person name="Probst A.J."/>
            <person name="Ladd B."/>
            <person name="Jarett J.K."/>
            <person name="Geller-Mcgrath D.E."/>
            <person name="Sieber C.M."/>
            <person name="Emerson J.B."/>
            <person name="Anantharaman K."/>
            <person name="Thomas B.C."/>
            <person name="Malmstrom R."/>
            <person name="Stieglmeier M."/>
            <person name="Klingl A."/>
            <person name="Woyke T."/>
            <person name="Ryan C.M."/>
            <person name="Banfield J.F."/>
        </authorList>
    </citation>
    <scope>NUCLEOTIDE SEQUENCE [LARGE SCALE GENOMIC DNA]</scope>
    <source>
        <strain evidence="8">CG17_big_fil_post_rev_8_21_14_2_50_48_46</strain>
    </source>
</reference>
<accession>A0A2M7G2N6</accession>
<feature type="signal peptide" evidence="6">
    <location>
        <begin position="1"/>
        <end position="25"/>
    </location>
</feature>
<feature type="domain" description="Cytochrome c" evidence="7">
    <location>
        <begin position="172"/>
        <end position="261"/>
    </location>
</feature>
<dbReference type="PANTHER" id="PTHR35008:SF4">
    <property type="entry name" value="BLL4482 PROTEIN"/>
    <property type="match status" value="1"/>
</dbReference>
<name>A0A2M7G2N6_9BACT</name>
<dbReference type="PANTHER" id="PTHR35008">
    <property type="entry name" value="BLL4482 PROTEIN-RELATED"/>
    <property type="match status" value="1"/>
</dbReference>
<dbReference type="InterPro" id="IPR009056">
    <property type="entry name" value="Cyt_c-like_dom"/>
</dbReference>
<evidence type="ECO:0000256" key="4">
    <source>
        <dbReference type="PROSITE-ProRule" id="PRU00433"/>
    </source>
</evidence>
<dbReference type="Pfam" id="PF13442">
    <property type="entry name" value="Cytochrome_CBB3"/>
    <property type="match status" value="1"/>
</dbReference>
<evidence type="ECO:0000313" key="8">
    <source>
        <dbReference type="EMBL" id="PIW16041.1"/>
    </source>
</evidence>
<feature type="region of interest" description="Disordered" evidence="5">
    <location>
        <begin position="262"/>
        <end position="308"/>
    </location>
</feature>
<proteinExistence type="predicted"/>
<dbReference type="EMBL" id="PFFQ01000041">
    <property type="protein sequence ID" value="PIW16041.1"/>
    <property type="molecule type" value="Genomic_DNA"/>
</dbReference>
<dbReference type="AlphaFoldDB" id="A0A2M7G2N6"/>
<evidence type="ECO:0000256" key="1">
    <source>
        <dbReference type="ARBA" id="ARBA00022617"/>
    </source>
</evidence>
<feature type="chain" id="PRO_5014637059" evidence="6">
    <location>
        <begin position="26"/>
        <end position="308"/>
    </location>
</feature>
<evidence type="ECO:0000256" key="3">
    <source>
        <dbReference type="ARBA" id="ARBA00023004"/>
    </source>
</evidence>
<evidence type="ECO:0000259" key="7">
    <source>
        <dbReference type="PROSITE" id="PS51007"/>
    </source>
</evidence>
<evidence type="ECO:0000313" key="9">
    <source>
        <dbReference type="Proteomes" id="UP000231019"/>
    </source>
</evidence>
<organism evidence="8 9">
    <name type="scientific">bacterium (Candidatus Blackallbacteria) CG17_big_fil_post_rev_8_21_14_2_50_48_46</name>
    <dbReference type="NCBI Taxonomy" id="2014261"/>
    <lineage>
        <taxon>Bacteria</taxon>
        <taxon>Candidatus Blackallbacteria</taxon>
    </lineage>
</organism>